<reference evidence="5" key="1">
    <citation type="submission" date="2022-01" db="EMBL/GenBank/DDBJ databases">
        <authorList>
            <person name="King R."/>
        </authorList>
    </citation>
    <scope>NUCLEOTIDE SEQUENCE</scope>
</reference>
<feature type="region of interest" description="Disordered" evidence="3">
    <location>
        <begin position="1"/>
        <end position="37"/>
    </location>
</feature>
<evidence type="ECO:0000313" key="5">
    <source>
        <dbReference type="EMBL" id="CAG9806005.1"/>
    </source>
</evidence>
<keyword evidence="2" id="KW-0716">Sensory transduction</keyword>
<name>A0A9N9S0M0_9DIPT</name>
<dbReference type="SMART" id="SM01017">
    <property type="entry name" value="Arrestin_C"/>
    <property type="match status" value="1"/>
</dbReference>
<dbReference type="GO" id="GO:0002031">
    <property type="term" value="P:G protein-coupled receptor internalization"/>
    <property type="evidence" value="ECO:0007669"/>
    <property type="project" value="TreeGrafter"/>
</dbReference>
<dbReference type="Pfam" id="PF00339">
    <property type="entry name" value="Arrestin_N"/>
    <property type="match status" value="1"/>
</dbReference>
<evidence type="ECO:0000256" key="1">
    <source>
        <dbReference type="ARBA" id="ARBA00005298"/>
    </source>
</evidence>
<keyword evidence="6" id="KW-1185">Reference proteome</keyword>
<evidence type="ECO:0000259" key="4">
    <source>
        <dbReference type="SMART" id="SM01017"/>
    </source>
</evidence>
<dbReference type="GO" id="GO:0007165">
    <property type="term" value="P:signal transduction"/>
    <property type="evidence" value="ECO:0007669"/>
    <property type="project" value="InterPro"/>
</dbReference>
<dbReference type="InterPro" id="IPR014753">
    <property type="entry name" value="Arrestin_N"/>
</dbReference>
<sequence>MKENDDDIILKDTPSPKRQLNQFDKLKDNDDSSLGSQKVYKKTSSNQLLTLYLGTRELVSRSGVVDPIKGVVYLDARVNDLNQKVYCQLTLTFRYGREDEEVMGLKFCNEAIIALQQIWPKNENQQRFSMTPLQDALVERLGQNSIPFMIEIGSITPPSVQLLPAKRYTGAPIGTSYDIRVYTVPTTDQNDERIQRRSTVRLGIRLLHKICPETNLSNNESSQLPPVPRSLRLRLSPKARKLIKQTSLIIHGTNSASNNSNGTMTSISTDVDSTDNANKGPYGCVDKPFLWTEGKVSLKAALNKSAYAHGENVNVTIDVKNDSRKVVRKIRIFAVQHVDVCMFSNGKFKNIVAEVDISKQIGPGESIHGVYSLLPVRGSTKNWIAVEGALFSTSNYDTSLAALNSKLASSAPRGCIYPAIQIQQHQYQFQQQQTQDSNLIHQQSITTQHTSSGDEKNVFAIYVSYYVKVKLSLSAMGGEVSLKLPFILGNFDTTDGTKIDKINIPPNHSNDLHLNDHQCLDDIRRPDFEPVDSLNDAKFDENIDSNMLSRNSSVNCKSIDYEDVTATSIGINSEEIEFINKKFSEMNRLDSIRSSDSSISDVCESEEIKHETNVIQAQVHCQKYLESDI</sequence>
<evidence type="ECO:0000256" key="2">
    <source>
        <dbReference type="ARBA" id="ARBA00022606"/>
    </source>
</evidence>
<dbReference type="InterPro" id="IPR014756">
    <property type="entry name" value="Ig_E-set"/>
</dbReference>
<proteinExistence type="inferred from homology"/>
<dbReference type="Gene3D" id="2.60.40.840">
    <property type="match status" value="1"/>
</dbReference>
<dbReference type="OrthoDB" id="6500995at2759"/>
<dbReference type="PANTHER" id="PTHR11792:SF18">
    <property type="entry name" value="FI20035P1"/>
    <property type="match status" value="1"/>
</dbReference>
<evidence type="ECO:0000256" key="3">
    <source>
        <dbReference type="SAM" id="MobiDB-lite"/>
    </source>
</evidence>
<dbReference type="SUPFAM" id="SSF81296">
    <property type="entry name" value="E set domains"/>
    <property type="match status" value="2"/>
</dbReference>
<dbReference type="PANTHER" id="PTHR11792">
    <property type="entry name" value="ARRESTIN"/>
    <property type="match status" value="1"/>
</dbReference>
<dbReference type="InterPro" id="IPR000698">
    <property type="entry name" value="Arrestin"/>
</dbReference>
<dbReference type="InterPro" id="IPR011021">
    <property type="entry name" value="Arrestin-like_N"/>
</dbReference>
<dbReference type="Pfam" id="PF02752">
    <property type="entry name" value="Arrestin_C"/>
    <property type="match status" value="1"/>
</dbReference>
<comment type="similarity">
    <text evidence="1">Belongs to the arrestin family.</text>
</comment>
<dbReference type="InterPro" id="IPR011022">
    <property type="entry name" value="Arrestin_C-like"/>
</dbReference>
<feature type="domain" description="Arrestin C-terminal-like" evidence="4">
    <location>
        <begin position="292"/>
        <end position="493"/>
    </location>
</feature>
<dbReference type="AlphaFoldDB" id="A0A9N9S0M0"/>
<evidence type="ECO:0000313" key="6">
    <source>
        <dbReference type="Proteomes" id="UP001153620"/>
    </source>
</evidence>
<dbReference type="PRINTS" id="PR00309">
    <property type="entry name" value="ARRESTIN"/>
</dbReference>
<dbReference type="InterPro" id="IPR014752">
    <property type="entry name" value="Arrestin-like_C"/>
</dbReference>
<dbReference type="GO" id="GO:0001664">
    <property type="term" value="F:G protein-coupled receptor binding"/>
    <property type="evidence" value="ECO:0007669"/>
    <property type="project" value="TreeGrafter"/>
</dbReference>
<dbReference type="Proteomes" id="UP001153620">
    <property type="component" value="Chromosome 2"/>
</dbReference>
<dbReference type="Gene3D" id="2.60.40.640">
    <property type="match status" value="1"/>
</dbReference>
<accession>A0A9N9S0M0</accession>
<reference evidence="5" key="2">
    <citation type="submission" date="2022-10" db="EMBL/GenBank/DDBJ databases">
        <authorList>
            <consortium name="ENA_rothamsted_submissions"/>
            <consortium name="culmorum"/>
            <person name="King R."/>
        </authorList>
    </citation>
    <scope>NUCLEOTIDE SEQUENCE</scope>
</reference>
<protein>
    <recommendedName>
        <fullName evidence="4">Arrestin C-terminal-like domain-containing protein</fullName>
    </recommendedName>
</protein>
<dbReference type="EMBL" id="OU895878">
    <property type="protein sequence ID" value="CAG9806005.1"/>
    <property type="molecule type" value="Genomic_DNA"/>
</dbReference>
<organism evidence="5 6">
    <name type="scientific">Chironomus riparius</name>
    <dbReference type="NCBI Taxonomy" id="315576"/>
    <lineage>
        <taxon>Eukaryota</taxon>
        <taxon>Metazoa</taxon>
        <taxon>Ecdysozoa</taxon>
        <taxon>Arthropoda</taxon>
        <taxon>Hexapoda</taxon>
        <taxon>Insecta</taxon>
        <taxon>Pterygota</taxon>
        <taxon>Neoptera</taxon>
        <taxon>Endopterygota</taxon>
        <taxon>Diptera</taxon>
        <taxon>Nematocera</taxon>
        <taxon>Chironomoidea</taxon>
        <taxon>Chironomidae</taxon>
        <taxon>Chironominae</taxon>
        <taxon>Chironomus</taxon>
    </lineage>
</organism>
<dbReference type="GO" id="GO:0005737">
    <property type="term" value="C:cytoplasm"/>
    <property type="evidence" value="ECO:0007669"/>
    <property type="project" value="TreeGrafter"/>
</dbReference>
<gene>
    <name evidence="5" type="ORF">CHIRRI_LOCUS8870</name>
</gene>